<gene>
    <name evidence="1" type="ORF">CIRG_08590</name>
</gene>
<evidence type="ECO:0000313" key="2">
    <source>
        <dbReference type="Proteomes" id="UP000054565"/>
    </source>
</evidence>
<reference evidence="2" key="1">
    <citation type="journal article" date="2010" name="Genome Res.">
        <title>Population genomic sequencing of Coccidioides fungi reveals recent hybridization and transposon control.</title>
        <authorList>
            <person name="Neafsey D.E."/>
            <person name="Barker B.M."/>
            <person name="Sharpton T.J."/>
            <person name="Stajich J.E."/>
            <person name="Park D.J."/>
            <person name="Whiston E."/>
            <person name="Hung C.-Y."/>
            <person name="McMahan C."/>
            <person name="White J."/>
            <person name="Sykes S."/>
            <person name="Heiman D."/>
            <person name="Young S."/>
            <person name="Zeng Q."/>
            <person name="Abouelleil A."/>
            <person name="Aftuck L."/>
            <person name="Bessette D."/>
            <person name="Brown A."/>
            <person name="FitzGerald M."/>
            <person name="Lui A."/>
            <person name="Macdonald J.P."/>
            <person name="Priest M."/>
            <person name="Orbach M.J."/>
            <person name="Galgiani J.N."/>
            <person name="Kirkland T.N."/>
            <person name="Cole G.T."/>
            <person name="Birren B.W."/>
            <person name="Henn M.R."/>
            <person name="Taylor J.W."/>
            <person name="Rounsley S.D."/>
        </authorList>
    </citation>
    <scope>NUCLEOTIDE SEQUENCE [LARGE SCALE GENOMIC DNA]</scope>
    <source>
        <strain evidence="2">RMSCC 2394</strain>
    </source>
</reference>
<protein>
    <submittedName>
        <fullName evidence="1">Uncharacterized protein</fullName>
    </submittedName>
</protein>
<name>A0A0J6YP07_COCIT</name>
<proteinExistence type="predicted"/>
<organism evidence="1 2">
    <name type="scientific">Coccidioides immitis RMSCC 2394</name>
    <dbReference type="NCBI Taxonomy" id="404692"/>
    <lineage>
        <taxon>Eukaryota</taxon>
        <taxon>Fungi</taxon>
        <taxon>Dikarya</taxon>
        <taxon>Ascomycota</taxon>
        <taxon>Pezizomycotina</taxon>
        <taxon>Eurotiomycetes</taxon>
        <taxon>Eurotiomycetidae</taxon>
        <taxon>Onygenales</taxon>
        <taxon>Onygenaceae</taxon>
        <taxon>Coccidioides</taxon>
    </lineage>
</organism>
<evidence type="ECO:0000313" key="1">
    <source>
        <dbReference type="EMBL" id="KMP08909.1"/>
    </source>
</evidence>
<sequence length="491" mass="55382">MSPELLPLLNRRRELERGGANLSDDGMDLDGPFLSRESISAEFEIISKLNREDDATPIFEDLDSIRIASTVQLSLIEGYISTEDQIDVSGLISNYIETWDEADILVGWTYLANFVSSLPYISRSEACALIEFFGEQCLGSYALERCEASICACIKLMTCLAELWTTDESDDLHESASDIYTWFVDVLIGKGIGTSKALIRLSELLRHVLNANPAFLRGNQWPSPRTSLFKILRDGDSIVKFHVSDLIPGIFGGFVLKEHDAIFDDILESLPRDREWVEGIALRLFVLAKLASKWHTLLRRSIYHIFETPGQVPSSTSYAKECLQNVSKALGLVNVRELFKLFSSQIIYTWIETQSLTQLPFGVFGYDSLRDLLVDVQDEAIAQVVMRVKEQDMDEISTCLKLSPQDLLSKSFYRAEAYSIARDISMPPSQDPKSRGSESGMKKLLGPDKFLSLVEKHFPEIVAVIFRSMDQTEQIERAFVKPRLGAVEKYL</sequence>
<dbReference type="Proteomes" id="UP000054565">
    <property type="component" value="Unassembled WGS sequence"/>
</dbReference>
<dbReference type="EMBL" id="DS028098">
    <property type="protein sequence ID" value="KMP08909.1"/>
    <property type="molecule type" value="Genomic_DNA"/>
</dbReference>
<dbReference type="AlphaFoldDB" id="A0A0J6YP07"/>
<dbReference type="STRING" id="404692.A0A0J6YP07"/>
<accession>A0A0J6YP07</accession>